<organism evidence="2 3">
    <name type="scientific">Leptothoe kymatousa TAU-MAC 1615</name>
    <dbReference type="NCBI Taxonomy" id="2364775"/>
    <lineage>
        <taxon>Bacteria</taxon>
        <taxon>Bacillati</taxon>
        <taxon>Cyanobacteriota</taxon>
        <taxon>Cyanophyceae</taxon>
        <taxon>Nodosilineales</taxon>
        <taxon>Cymatolegaceae</taxon>
        <taxon>Leptothoe</taxon>
        <taxon>Leptothoe kymatousa</taxon>
    </lineage>
</organism>
<protein>
    <recommendedName>
        <fullName evidence="4">ABC transporter permease</fullName>
    </recommendedName>
</protein>
<keyword evidence="1" id="KW-0812">Transmembrane</keyword>
<accession>A0ABS5Y9B7</accession>
<gene>
    <name evidence="2" type="ORF">IXB28_15100</name>
</gene>
<keyword evidence="1" id="KW-1133">Transmembrane helix</keyword>
<evidence type="ECO:0008006" key="4">
    <source>
        <dbReference type="Google" id="ProtNLM"/>
    </source>
</evidence>
<reference evidence="2 3" key="1">
    <citation type="journal article" date="2021" name="Mar. Drugs">
        <title>Genome Reduction and Secondary Metabolism of the Marine Sponge-Associated Cyanobacterium Leptothoe.</title>
        <authorList>
            <person name="Konstantinou D."/>
            <person name="Popin R.V."/>
            <person name="Fewer D.P."/>
            <person name="Sivonen K."/>
            <person name="Gkelis S."/>
        </authorList>
    </citation>
    <scope>NUCLEOTIDE SEQUENCE [LARGE SCALE GENOMIC DNA]</scope>
    <source>
        <strain evidence="2 3">TAU-MAC 1615</strain>
    </source>
</reference>
<evidence type="ECO:0000256" key="1">
    <source>
        <dbReference type="SAM" id="Phobius"/>
    </source>
</evidence>
<dbReference type="EMBL" id="JADOER010000013">
    <property type="protein sequence ID" value="MBT9313540.1"/>
    <property type="molecule type" value="Genomic_DNA"/>
</dbReference>
<keyword evidence="3" id="KW-1185">Reference proteome</keyword>
<sequence>MLIVWSERSRQFFGTRRDKSPGEVILQVLPAAISSGLLMLLLFATVGGLWFAGSIPKPDGLFRIELVLSFSF</sequence>
<evidence type="ECO:0000313" key="3">
    <source>
        <dbReference type="Proteomes" id="UP001196661"/>
    </source>
</evidence>
<name>A0ABS5Y9B7_9CYAN</name>
<proteinExistence type="predicted"/>
<dbReference type="Proteomes" id="UP001196661">
    <property type="component" value="Unassembled WGS sequence"/>
</dbReference>
<feature type="transmembrane region" description="Helical" evidence="1">
    <location>
        <begin position="24"/>
        <end position="52"/>
    </location>
</feature>
<comment type="caution">
    <text evidence="2">The sequence shown here is derived from an EMBL/GenBank/DDBJ whole genome shotgun (WGS) entry which is preliminary data.</text>
</comment>
<evidence type="ECO:0000313" key="2">
    <source>
        <dbReference type="EMBL" id="MBT9313540.1"/>
    </source>
</evidence>
<keyword evidence="1" id="KW-0472">Membrane</keyword>